<reference evidence="3" key="1">
    <citation type="submission" date="2018-06" db="EMBL/GenBank/DDBJ databases">
        <authorList>
            <person name="Zhirakovskaya E."/>
        </authorList>
    </citation>
    <scope>NUCLEOTIDE SEQUENCE</scope>
</reference>
<dbReference type="PANTHER" id="PTHR38693:SF1">
    <property type="entry name" value="UBIQUINONE BIOSYNTHESIS ACCESSORY FACTOR UBIJ"/>
    <property type="match status" value="1"/>
</dbReference>
<sequence length="217" mass="24171">MPEKFSNMKQIPIVMTAAIEVAVNQVLALDPDTVVRLRDINGKVIAIELQGLDVALYLIPSNTGLNVFGHFEGEPDTTLRGTPVGMLRMGLAENASDSFFAGEVEISGDVELGGQFREILDGLDIDWEEHLSQITGDVVAHRVGSFVRDAVDWGRKTLDTLGRDGAEYLQEESRDLPNRFETEEFLTAVDTLRTDVDRLEARVERLVSRRKNKENSQ</sequence>
<gene>
    <name evidence="3" type="ORF">MNBD_GAMMA20-1921</name>
</gene>
<dbReference type="GO" id="GO:0005975">
    <property type="term" value="P:carbohydrate metabolic process"/>
    <property type="evidence" value="ECO:0007669"/>
    <property type="project" value="InterPro"/>
</dbReference>
<dbReference type="SUPFAM" id="SSF55718">
    <property type="entry name" value="SCP-like"/>
    <property type="match status" value="1"/>
</dbReference>
<name>A0A3B1AJG0_9ZZZZ</name>
<dbReference type="Pfam" id="PF02036">
    <property type="entry name" value="SCP2"/>
    <property type="match status" value="1"/>
</dbReference>
<dbReference type="PANTHER" id="PTHR38693">
    <property type="entry name" value="UBIQUINONE BIOSYNTHESIS PROTEIN UBIJ"/>
    <property type="match status" value="1"/>
</dbReference>
<keyword evidence="1" id="KW-0175">Coiled coil</keyword>
<dbReference type="HAMAP" id="MF_02215">
    <property type="entry name" value="UbiJ"/>
    <property type="match status" value="1"/>
</dbReference>
<accession>A0A3B1AJG0</accession>
<protein>
    <submittedName>
        <fullName evidence="3">Protein YigP (COG3165) clustered with ubiquinone biosynthetic genes</fullName>
    </submittedName>
</protein>
<organism evidence="3">
    <name type="scientific">hydrothermal vent metagenome</name>
    <dbReference type="NCBI Taxonomy" id="652676"/>
    <lineage>
        <taxon>unclassified sequences</taxon>
        <taxon>metagenomes</taxon>
        <taxon>ecological metagenomes</taxon>
    </lineage>
</organism>
<evidence type="ECO:0000313" key="3">
    <source>
        <dbReference type="EMBL" id="VAW94004.1"/>
    </source>
</evidence>
<keyword evidence="3" id="KW-0830">Ubiquinone</keyword>
<feature type="coiled-coil region" evidence="1">
    <location>
        <begin position="189"/>
        <end position="216"/>
    </location>
</feature>
<dbReference type="PROSITE" id="PS01095">
    <property type="entry name" value="GH18_1"/>
    <property type="match status" value="1"/>
</dbReference>
<feature type="domain" description="SCP2" evidence="2">
    <location>
        <begin position="24"/>
        <end position="121"/>
    </location>
</feature>
<dbReference type="EMBL" id="UOFU01000041">
    <property type="protein sequence ID" value="VAW94004.1"/>
    <property type="molecule type" value="Genomic_DNA"/>
</dbReference>
<evidence type="ECO:0000256" key="1">
    <source>
        <dbReference type="SAM" id="Coils"/>
    </source>
</evidence>
<dbReference type="InterPro" id="IPR001579">
    <property type="entry name" value="Glyco_hydro_18_chit_AS"/>
</dbReference>
<dbReference type="InterPro" id="IPR036527">
    <property type="entry name" value="SCP2_sterol-bd_dom_sf"/>
</dbReference>
<proteinExistence type="inferred from homology"/>
<dbReference type="InterPro" id="IPR003033">
    <property type="entry name" value="SCP2_sterol-bd_dom"/>
</dbReference>
<dbReference type="InterPro" id="IPR038989">
    <property type="entry name" value="UbiJ"/>
</dbReference>
<dbReference type="AlphaFoldDB" id="A0A3B1AJG0"/>
<evidence type="ECO:0000259" key="2">
    <source>
        <dbReference type="Pfam" id="PF02036"/>
    </source>
</evidence>
<dbReference type="GO" id="GO:0004553">
    <property type="term" value="F:hydrolase activity, hydrolyzing O-glycosyl compounds"/>
    <property type="evidence" value="ECO:0007669"/>
    <property type="project" value="InterPro"/>
</dbReference>
<dbReference type="GO" id="GO:0006744">
    <property type="term" value="P:ubiquinone biosynthetic process"/>
    <property type="evidence" value="ECO:0007669"/>
    <property type="project" value="InterPro"/>
</dbReference>